<dbReference type="RefSeq" id="XP_001792437.1">
    <property type="nucleotide sequence ID" value="XM_001792385.1"/>
</dbReference>
<dbReference type="EMBL" id="CH445326">
    <property type="protein sequence ID" value="EAT91460.1"/>
    <property type="molecule type" value="Genomic_DNA"/>
</dbReference>
<gene>
    <name evidence="1" type="ORF">SNOG_01811</name>
</gene>
<proteinExistence type="predicted"/>
<name>Q0V2F3_PHANO</name>
<dbReference type="AlphaFoldDB" id="Q0V2F3"/>
<protein>
    <submittedName>
        <fullName evidence="1">Uncharacterized protein</fullName>
    </submittedName>
</protein>
<dbReference type="InParanoid" id="Q0V2F3"/>
<evidence type="ECO:0000313" key="2">
    <source>
        <dbReference type="Proteomes" id="UP000001055"/>
    </source>
</evidence>
<dbReference type="KEGG" id="pno:SNOG_01811"/>
<accession>Q0V2F3</accession>
<dbReference type="Proteomes" id="UP000001055">
    <property type="component" value="Unassembled WGS sequence"/>
</dbReference>
<organism evidence="1 2">
    <name type="scientific">Phaeosphaeria nodorum (strain SN15 / ATCC MYA-4574 / FGSC 10173)</name>
    <name type="common">Glume blotch fungus</name>
    <name type="synonym">Parastagonospora nodorum</name>
    <dbReference type="NCBI Taxonomy" id="321614"/>
    <lineage>
        <taxon>Eukaryota</taxon>
        <taxon>Fungi</taxon>
        <taxon>Dikarya</taxon>
        <taxon>Ascomycota</taxon>
        <taxon>Pezizomycotina</taxon>
        <taxon>Dothideomycetes</taxon>
        <taxon>Pleosporomycetidae</taxon>
        <taxon>Pleosporales</taxon>
        <taxon>Pleosporineae</taxon>
        <taxon>Phaeosphaeriaceae</taxon>
        <taxon>Parastagonospora</taxon>
    </lineage>
</organism>
<dbReference type="GeneID" id="5969282"/>
<reference evidence="2" key="1">
    <citation type="journal article" date="2007" name="Plant Cell">
        <title>Dothideomycete-plant interactions illuminated by genome sequencing and EST analysis of the wheat pathogen Stagonospora nodorum.</title>
        <authorList>
            <person name="Hane J.K."/>
            <person name="Lowe R.G."/>
            <person name="Solomon P.S."/>
            <person name="Tan K.C."/>
            <person name="Schoch C.L."/>
            <person name="Spatafora J.W."/>
            <person name="Crous P.W."/>
            <person name="Kodira C."/>
            <person name="Birren B.W."/>
            <person name="Galagan J.E."/>
            <person name="Torriani S.F."/>
            <person name="McDonald B.A."/>
            <person name="Oliver R.P."/>
        </authorList>
    </citation>
    <scope>NUCLEOTIDE SEQUENCE [LARGE SCALE GENOMIC DNA]</scope>
    <source>
        <strain evidence="2">SN15 / ATCC MYA-4574 / FGSC 10173</strain>
    </source>
</reference>
<sequence>MPSIRITDALLHEGYRLCELPNTDHSEQPYGSLENIHLLFGEQGSCNISALSRDMYDAGSHANSNYPNCQRYPDLPNKQPIPLLTLSLAFNTLFAALAALDPDRTPPPPRRATH</sequence>
<evidence type="ECO:0000313" key="1">
    <source>
        <dbReference type="EMBL" id="EAT91460.1"/>
    </source>
</evidence>